<dbReference type="EMBL" id="VCAU01000012">
    <property type="protein sequence ID" value="KAF9892409.1"/>
    <property type="molecule type" value="Genomic_DNA"/>
</dbReference>
<feature type="signal peptide" evidence="1">
    <location>
        <begin position="1"/>
        <end position="19"/>
    </location>
</feature>
<accession>A0AAD4GW61</accession>
<keyword evidence="3" id="KW-1185">Reference proteome</keyword>
<keyword evidence="1" id="KW-0732">Signal</keyword>
<evidence type="ECO:0000256" key="1">
    <source>
        <dbReference type="SAM" id="SignalP"/>
    </source>
</evidence>
<sequence>MQFMKSIIALGLCTSGTLAQTPGDPTYDIKYFVQVSQAVENGVCVDLSPPG</sequence>
<gene>
    <name evidence="2" type="ORF">FE257_001517</name>
</gene>
<reference evidence="2" key="1">
    <citation type="journal article" date="2019" name="Beilstein J. Org. Chem.">
        <title>Nanangenines: drimane sesquiterpenoids as the dominant metabolite cohort of a novel Australian fungus, Aspergillus nanangensis.</title>
        <authorList>
            <person name="Lacey H.J."/>
            <person name="Gilchrist C.L.M."/>
            <person name="Crombie A."/>
            <person name="Kalaitzis J.A."/>
            <person name="Vuong D."/>
            <person name="Rutledge P.J."/>
            <person name="Turner P."/>
            <person name="Pitt J.I."/>
            <person name="Lacey E."/>
            <person name="Chooi Y.H."/>
            <person name="Piggott A.M."/>
        </authorList>
    </citation>
    <scope>NUCLEOTIDE SEQUENCE</scope>
    <source>
        <strain evidence="2">MST-FP2251</strain>
    </source>
</reference>
<feature type="chain" id="PRO_5042070977" evidence="1">
    <location>
        <begin position="20"/>
        <end position="51"/>
    </location>
</feature>
<protein>
    <submittedName>
        <fullName evidence="2">Uncharacterized protein</fullName>
    </submittedName>
</protein>
<evidence type="ECO:0000313" key="2">
    <source>
        <dbReference type="EMBL" id="KAF9892409.1"/>
    </source>
</evidence>
<dbReference type="Proteomes" id="UP001194746">
    <property type="component" value="Unassembled WGS sequence"/>
</dbReference>
<organism evidence="2 3">
    <name type="scientific">Aspergillus nanangensis</name>
    <dbReference type="NCBI Taxonomy" id="2582783"/>
    <lineage>
        <taxon>Eukaryota</taxon>
        <taxon>Fungi</taxon>
        <taxon>Dikarya</taxon>
        <taxon>Ascomycota</taxon>
        <taxon>Pezizomycotina</taxon>
        <taxon>Eurotiomycetes</taxon>
        <taxon>Eurotiomycetidae</taxon>
        <taxon>Eurotiales</taxon>
        <taxon>Aspergillaceae</taxon>
        <taxon>Aspergillus</taxon>
        <taxon>Aspergillus subgen. Circumdati</taxon>
    </lineage>
</organism>
<evidence type="ECO:0000313" key="3">
    <source>
        <dbReference type="Proteomes" id="UP001194746"/>
    </source>
</evidence>
<dbReference type="AlphaFoldDB" id="A0AAD4GW61"/>
<reference evidence="2" key="2">
    <citation type="submission" date="2020-02" db="EMBL/GenBank/DDBJ databases">
        <authorList>
            <person name="Gilchrist C.L.M."/>
            <person name="Chooi Y.-H."/>
        </authorList>
    </citation>
    <scope>NUCLEOTIDE SEQUENCE</scope>
    <source>
        <strain evidence="2">MST-FP2251</strain>
    </source>
</reference>
<name>A0AAD4GW61_ASPNN</name>
<comment type="caution">
    <text evidence="2">The sequence shown here is derived from an EMBL/GenBank/DDBJ whole genome shotgun (WGS) entry which is preliminary data.</text>
</comment>
<proteinExistence type="predicted"/>